<keyword evidence="1 4" id="KW-0560">Oxidoreductase</keyword>
<organism evidence="3 5">
    <name type="scientific">Oleiagrimonas soli</name>
    <dbReference type="NCBI Taxonomy" id="1543381"/>
    <lineage>
        <taxon>Bacteria</taxon>
        <taxon>Pseudomonadati</taxon>
        <taxon>Pseudomonadota</taxon>
        <taxon>Gammaproteobacteria</taxon>
        <taxon>Lysobacterales</taxon>
        <taxon>Rhodanobacteraceae</taxon>
        <taxon>Oleiagrimonas</taxon>
    </lineage>
</organism>
<dbReference type="Proteomes" id="UP000560000">
    <property type="component" value="Unassembled WGS sequence"/>
</dbReference>
<dbReference type="OrthoDB" id="6925984at2"/>
<dbReference type="EMBL" id="JACHET010000001">
    <property type="protein sequence ID" value="MBB6183323.1"/>
    <property type="molecule type" value="Genomic_DNA"/>
</dbReference>
<dbReference type="Gene3D" id="3.50.50.60">
    <property type="entry name" value="FAD/NAD(P)-binding domain"/>
    <property type="match status" value="1"/>
</dbReference>
<dbReference type="PANTHER" id="PTHR13847:SF281">
    <property type="entry name" value="FAD DEPENDENT OXIDOREDUCTASE DOMAIN-CONTAINING PROTEIN"/>
    <property type="match status" value="1"/>
</dbReference>
<dbReference type="SUPFAM" id="SSF51905">
    <property type="entry name" value="FAD/NAD(P)-binding domain"/>
    <property type="match status" value="1"/>
</dbReference>
<evidence type="ECO:0000256" key="1">
    <source>
        <dbReference type="ARBA" id="ARBA00023002"/>
    </source>
</evidence>
<dbReference type="Pfam" id="PF01266">
    <property type="entry name" value="DAO"/>
    <property type="match status" value="1"/>
</dbReference>
<dbReference type="RefSeq" id="WP_043100813.1">
    <property type="nucleotide sequence ID" value="NZ_JACHET010000001.1"/>
</dbReference>
<dbReference type="GO" id="GO:0005737">
    <property type="term" value="C:cytoplasm"/>
    <property type="evidence" value="ECO:0007669"/>
    <property type="project" value="TreeGrafter"/>
</dbReference>
<dbReference type="EC" id="1.4.3.-" evidence="4"/>
<comment type="caution">
    <text evidence="3">The sequence shown here is derived from an EMBL/GenBank/DDBJ whole genome shotgun (WGS) entry which is preliminary data.</text>
</comment>
<reference evidence="4 6" key="2">
    <citation type="submission" date="2020-08" db="EMBL/GenBank/DDBJ databases">
        <title>Genomic Encyclopedia of Type Strains, Phase IV (KMG-IV): sequencing the most valuable type-strain genomes for metagenomic binning, comparative biology and taxonomic classification.</title>
        <authorList>
            <person name="Goeker M."/>
        </authorList>
    </citation>
    <scope>NUCLEOTIDE SEQUENCE [LARGE SCALE GENOMIC DNA]</scope>
    <source>
        <strain evidence="4 6">DSM 107085</strain>
    </source>
</reference>
<dbReference type="AlphaFoldDB" id="A0A099CYW1"/>
<dbReference type="GO" id="GO:0016491">
    <property type="term" value="F:oxidoreductase activity"/>
    <property type="evidence" value="ECO:0007669"/>
    <property type="project" value="UniProtKB-KW"/>
</dbReference>
<feature type="domain" description="FAD dependent oxidoreductase" evidence="2">
    <location>
        <begin position="30"/>
        <end position="381"/>
    </location>
</feature>
<dbReference type="Proteomes" id="UP000029708">
    <property type="component" value="Unassembled WGS sequence"/>
</dbReference>
<evidence type="ECO:0000313" key="4">
    <source>
        <dbReference type="EMBL" id="MBB6183323.1"/>
    </source>
</evidence>
<dbReference type="InterPro" id="IPR036188">
    <property type="entry name" value="FAD/NAD-bd_sf"/>
</dbReference>
<dbReference type="Gene3D" id="3.30.9.10">
    <property type="entry name" value="D-Amino Acid Oxidase, subunit A, domain 2"/>
    <property type="match status" value="1"/>
</dbReference>
<gene>
    <name evidence="4" type="ORF">HNQ86_000668</name>
    <name evidence="3" type="ORF">LF63_0107735</name>
</gene>
<dbReference type="InterPro" id="IPR006076">
    <property type="entry name" value="FAD-dep_OxRdtase"/>
</dbReference>
<name>A0A099CYW1_9GAMM</name>
<dbReference type="PANTHER" id="PTHR13847">
    <property type="entry name" value="SARCOSINE DEHYDROGENASE-RELATED"/>
    <property type="match status" value="1"/>
</dbReference>
<accession>A0A099CYW1</accession>
<sequence length="430" mass="48002">MSEDASLSYYRATTANAPPRAPLRGRRSARVVIIGGGFAGLNTALGLAERGVQDVCLLEAERIGFGASGRNGGFVFAGYSLGERSLLDQLGADAAKTLFLRTVDAVRRIRRRISVYDIDCDVTDAGVLWANWFSDPGVLLERQRLLAKHFDTEWSWVPQAVLREQLHTRRYTDALFERNALHLHPLKYAQGLAKAATDKGVNLFEHSRAQSLVRDGSGWIVRTAEGEVQAEQVVLACGGYLAGLHARVDRAVLPIATYVMVTEPLGARLHETIATQSAVYDTRFAFDYYRKLPQDRLLWGGRISVRNRSAEAVKKLLRRDLTRVYPQLAHARIDFAWSGLMSYARHEMPQIGGDGQGLWWAQAFGGHGLAPTCVAGELLAAAMAGDDRDWQTFQRYGLVSAWRPLGYLAAQGSYWWLQLRDAWKDLRERR</sequence>
<evidence type="ECO:0000313" key="6">
    <source>
        <dbReference type="Proteomes" id="UP000560000"/>
    </source>
</evidence>
<dbReference type="STRING" id="1543381.LF63_0107735"/>
<evidence type="ECO:0000259" key="2">
    <source>
        <dbReference type="Pfam" id="PF01266"/>
    </source>
</evidence>
<dbReference type="HOGENOM" id="CLU_007884_3_0_6"/>
<keyword evidence="5" id="KW-1185">Reference proteome</keyword>
<evidence type="ECO:0000313" key="5">
    <source>
        <dbReference type="Proteomes" id="UP000029708"/>
    </source>
</evidence>
<proteinExistence type="predicted"/>
<dbReference type="EMBL" id="JROI01000010">
    <property type="protein sequence ID" value="KGI78215.1"/>
    <property type="molecule type" value="Genomic_DNA"/>
</dbReference>
<evidence type="ECO:0000313" key="3">
    <source>
        <dbReference type="EMBL" id="KGI78215.1"/>
    </source>
</evidence>
<reference evidence="3 5" key="1">
    <citation type="submission" date="2014-09" db="EMBL/GenBank/DDBJ databases">
        <title>Xanthomonadaceae 3.5X direct submission.</title>
        <authorList>
            <person name="Fang T."/>
            <person name="Wang H."/>
        </authorList>
    </citation>
    <scope>NUCLEOTIDE SEQUENCE [LARGE SCALE GENOMIC DNA]</scope>
    <source>
        <strain evidence="3 5">3.5X</strain>
    </source>
</reference>
<protein>
    <submittedName>
        <fullName evidence="3">FAD-dependent oxidoreductase</fullName>
    </submittedName>
    <submittedName>
        <fullName evidence="4">Gamma-glutamylputrescine oxidase</fullName>
        <ecNumber evidence="4">1.4.3.-</ecNumber>
    </submittedName>
</protein>